<dbReference type="EMBL" id="MU003696">
    <property type="protein sequence ID" value="KAF2812866.1"/>
    <property type="molecule type" value="Genomic_DNA"/>
</dbReference>
<feature type="domain" description="Aminoglycoside phosphotransferase" evidence="1">
    <location>
        <begin position="3"/>
        <end position="186"/>
    </location>
</feature>
<evidence type="ECO:0000259" key="1">
    <source>
        <dbReference type="Pfam" id="PF01636"/>
    </source>
</evidence>
<gene>
    <name evidence="2 4" type="ORF">BDZ99DRAFT_473627</name>
</gene>
<dbReference type="GeneID" id="54462738"/>
<reference evidence="2 4" key="1">
    <citation type="journal article" date="2020" name="Stud. Mycol.">
        <title>101 Dothideomycetes genomes: a test case for predicting lifestyles and emergence of pathogens.</title>
        <authorList>
            <person name="Haridas S."/>
            <person name="Albert R."/>
            <person name="Binder M."/>
            <person name="Bloem J."/>
            <person name="Labutti K."/>
            <person name="Salamov A."/>
            <person name="Andreopoulos B."/>
            <person name="Baker S."/>
            <person name="Barry K."/>
            <person name="Bills G."/>
            <person name="Bluhm B."/>
            <person name="Cannon C."/>
            <person name="Castanera R."/>
            <person name="Culley D."/>
            <person name="Daum C."/>
            <person name="Ezra D."/>
            <person name="Gonzalez J."/>
            <person name="Henrissat B."/>
            <person name="Kuo A."/>
            <person name="Liang C."/>
            <person name="Lipzen A."/>
            <person name="Lutzoni F."/>
            <person name="Magnuson J."/>
            <person name="Mondo S."/>
            <person name="Nolan M."/>
            <person name="Ohm R."/>
            <person name="Pangilinan J."/>
            <person name="Park H.-J."/>
            <person name="Ramirez L."/>
            <person name="Alfaro M."/>
            <person name="Sun H."/>
            <person name="Tritt A."/>
            <person name="Yoshinaga Y."/>
            <person name="Zwiers L.-H."/>
            <person name="Turgeon B."/>
            <person name="Goodwin S."/>
            <person name="Spatafora J."/>
            <person name="Crous P."/>
            <person name="Grigoriev I."/>
        </authorList>
    </citation>
    <scope>NUCLEOTIDE SEQUENCE</scope>
    <source>
        <strain evidence="2 4">CBS 304.34</strain>
    </source>
</reference>
<dbReference type="RefSeq" id="XP_033579830.1">
    <property type="nucleotide sequence ID" value="XM_033721845.1"/>
</dbReference>
<dbReference type="InterPro" id="IPR002575">
    <property type="entry name" value="Aminoglycoside_PTrfase"/>
</dbReference>
<keyword evidence="3" id="KW-1185">Reference proteome</keyword>
<evidence type="ECO:0000313" key="4">
    <source>
        <dbReference type="RefSeq" id="XP_033579830.1"/>
    </source>
</evidence>
<protein>
    <recommendedName>
        <fullName evidence="1">Aminoglycoside phosphotransferase domain-containing protein</fullName>
    </recommendedName>
</protein>
<dbReference type="OrthoDB" id="10003767at2759"/>
<dbReference type="InterPro" id="IPR051678">
    <property type="entry name" value="AGP_Transferase"/>
</dbReference>
<dbReference type="InterPro" id="IPR011009">
    <property type="entry name" value="Kinase-like_dom_sf"/>
</dbReference>
<accession>A0A6A6YV87</accession>
<dbReference type="AlphaFoldDB" id="A0A6A6YV87"/>
<reference evidence="4" key="2">
    <citation type="submission" date="2020-04" db="EMBL/GenBank/DDBJ databases">
        <authorList>
            <consortium name="NCBI Genome Project"/>
        </authorList>
    </citation>
    <scope>NUCLEOTIDE SEQUENCE</scope>
    <source>
        <strain evidence="4">CBS 304.34</strain>
    </source>
</reference>
<reference evidence="4" key="3">
    <citation type="submission" date="2025-04" db="UniProtKB">
        <authorList>
            <consortium name="RefSeq"/>
        </authorList>
    </citation>
    <scope>IDENTIFICATION</scope>
    <source>
        <strain evidence="4">CBS 304.34</strain>
    </source>
</reference>
<evidence type="ECO:0000313" key="3">
    <source>
        <dbReference type="Proteomes" id="UP000504636"/>
    </source>
</evidence>
<organism evidence="2">
    <name type="scientific">Mytilinidion resinicola</name>
    <dbReference type="NCBI Taxonomy" id="574789"/>
    <lineage>
        <taxon>Eukaryota</taxon>
        <taxon>Fungi</taxon>
        <taxon>Dikarya</taxon>
        <taxon>Ascomycota</taxon>
        <taxon>Pezizomycotina</taxon>
        <taxon>Dothideomycetes</taxon>
        <taxon>Pleosporomycetidae</taxon>
        <taxon>Mytilinidiales</taxon>
        <taxon>Mytilinidiaceae</taxon>
        <taxon>Mytilinidion</taxon>
    </lineage>
</organism>
<proteinExistence type="predicted"/>
<dbReference type="Proteomes" id="UP000504636">
    <property type="component" value="Unplaced"/>
</dbReference>
<name>A0A6A6YV87_9PEZI</name>
<dbReference type="Gene3D" id="3.90.1200.10">
    <property type="match status" value="1"/>
</dbReference>
<evidence type="ECO:0000313" key="2">
    <source>
        <dbReference type="EMBL" id="KAF2812866.1"/>
    </source>
</evidence>
<dbReference type="SUPFAM" id="SSF56112">
    <property type="entry name" value="Protein kinase-like (PK-like)"/>
    <property type="match status" value="1"/>
</dbReference>
<dbReference type="PANTHER" id="PTHR21310:SF51">
    <property type="entry name" value="AMINOGLYCOSIDE PHOSPHOTRANSFERASE DOMAIN-CONTAINING PROTEIN"/>
    <property type="match status" value="1"/>
</dbReference>
<dbReference type="PANTHER" id="PTHR21310">
    <property type="entry name" value="AMINOGLYCOSIDE PHOSPHOTRANSFERASE-RELATED-RELATED"/>
    <property type="match status" value="1"/>
</dbReference>
<sequence length="239" mass="27372">MDAMEGVPATEAWHPSGDITVDTIQARFDLLQSLAGAMASLQNLEFDKAGMFDFENGDLEKPTVGPIRIWREPSGLELYEENIEDLLVVRQTRITPPASTARHYFSSVLDSRNYDLHDDDRGRGVIKVAEKALGYHPFRKYLKPHLLQDETETFVVQHPDFNLQNILCDPETLKITAIVDWHLVRIVPRRVGFSAVPIWLREDWLPYYLWPISSTLAVNQLDMYRDHYAKCLSEAMGGE</sequence>
<dbReference type="Pfam" id="PF01636">
    <property type="entry name" value="APH"/>
    <property type="match status" value="1"/>
</dbReference>